<dbReference type="Pfam" id="PF24626">
    <property type="entry name" value="SH3_Tf2-1"/>
    <property type="match status" value="1"/>
</dbReference>
<keyword evidence="4" id="KW-1185">Reference proteome</keyword>
<feature type="compositionally biased region" description="Basic and acidic residues" evidence="1">
    <location>
        <begin position="125"/>
        <end position="136"/>
    </location>
</feature>
<dbReference type="AlphaFoldDB" id="A0A151SF24"/>
<dbReference type="EMBL" id="KQ483413">
    <property type="protein sequence ID" value="KYP53432.1"/>
    <property type="molecule type" value="Genomic_DNA"/>
</dbReference>
<proteinExistence type="predicted"/>
<dbReference type="OMA" id="PTFHIAN"/>
<evidence type="ECO:0000313" key="3">
    <source>
        <dbReference type="EMBL" id="KYP53432.1"/>
    </source>
</evidence>
<dbReference type="Proteomes" id="UP000075243">
    <property type="component" value="Unassembled WGS sequence"/>
</dbReference>
<sequence>MGHFGVDKKYNNKGRNKITFEVGDWVWLHLRKDRFLTQRMSKLSPRGDGSFQVLHKINDNAYKLDLPSKCGTSSSFNVCDLTPFLGAENMDEDINLRTDASQKGGDDGGSSSKTHVEPITRSMAKRIEEEEELTHQ</sequence>
<gene>
    <name evidence="3" type="ORF">KK1_024566</name>
</gene>
<feature type="domain" description="Tf2-1-like SH3-like" evidence="2">
    <location>
        <begin position="23"/>
        <end position="84"/>
    </location>
</feature>
<evidence type="ECO:0000259" key="2">
    <source>
        <dbReference type="Pfam" id="PF24626"/>
    </source>
</evidence>
<dbReference type="PANTHER" id="PTHR35046:SF9">
    <property type="entry name" value="RNA-DIRECTED DNA POLYMERASE"/>
    <property type="match status" value="1"/>
</dbReference>
<protein>
    <recommendedName>
        <fullName evidence="2">Tf2-1-like SH3-like domain-containing protein</fullName>
    </recommendedName>
</protein>
<accession>A0A151SF24</accession>
<organism evidence="3 4">
    <name type="scientific">Cajanus cajan</name>
    <name type="common">Pigeon pea</name>
    <name type="synonym">Cajanus indicus</name>
    <dbReference type="NCBI Taxonomy" id="3821"/>
    <lineage>
        <taxon>Eukaryota</taxon>
        <taxon>Viridiplantae</taxon>
        <taxon>Streptophyta</taxon>
        <taxon>Embryophyta</taxon>
        <taxon>Tracheophyta</taxon>
        <taxon>Spermatophyta</taxon>
        <taxon>Magnoliopsida</taxon>
        <taxon>eudicotyledons</taxon>
        <taxon>Gunneridae</taxon>
        <taxon>Pentapetalae</taxon>
        <taxon>rosids</taxon>
        <taxon>fabids</taxon>
        <taxon>Fabales</taxon>
        <taxon>Fabaceae</taxon>
        <taxon>Papilionoideae</taxon>
        <taxon>50 kb inversion clade</taxon>
        <taxon>NPAAA clade</taxon>
        <taxon>indigoferoid/millettioid clade</taxon>
        <taxon>Phaseoleae</taxon>
        <taxon>Cajanus</taxon>
    </lineage>
</organism>
<evidence type="ECO:0000313" key="4">
    <source>
        <dbReference type="Proteomes" id="UP000075243"/>
    </source>
</evidence>
<dbReference type="InterPro" id="IPR056924">
    <property type="entry name" value="SH3_Tf2-1"/>
</dbReference>
<dbReference type="Gramene" id="C.cajan_24356.t">
    <property type="protein sequence ID" value="C.cajan_24356.t"/>
    <property type="gene ID" value="C.cajan_24356"/>
</dbReference>
<evidence type="ECO:0000256" key="1">
    <source>
        <dbReference type="SAM" id="MobiDB-lite"/>
    </source>
</evidence>
<name>A0A151SF24_CAJCA</name>
<dbReference type="PANTHER" id="PTHR35046">
    <property type="entry name" value="ZINC KNUCKLE (CCHC-TYPE) FAMILY PROTEIN"/>
    <property type="match status" value="1"/>
</dbReference>
<feature type="region of interest" description="Disordered" evidence="1">
    <location>
        <begin position="95"/>
        <end position="136"/>
    </location>
</feature>
<reference evidence="3" key="1">
    <citation type="journal article" date="2012" name="Nat. Biotechnol.">
        <title>Draft genome sequence of pigeonpea (Cajanus cajan), an orphan legume crop of resource-poor farmers.</title>
        <authorList>
            <person name="Varshney R.K."/>
            <person name="Chen W."/>
            <person name="Li Y."/>
            <person name="Bharti A.K."/>
            <person name="Saxena R.K."/>
            <person name="Schlueter J.A."/>
            <person name="Donoghue M.T."/>
            <person name="Azam S."/>
            <person name="Fan G."/>
            <person name="Whaley A.M."/>
            <person name="Farmer A.D."/>
            <person name="Sheridan J."/>
            <person name="Iwata A."/>
            <person name="Tuteja R."/>
            <person name="Penmetsa R.V."/>
            <person name="Wu W."/>
            <person name="Upadhyaya H.D."/>
            <person name="Yang S.P."/>
            <person name="Shah T."/>
            <person name="Saxena K.B."/>
            <person name="Michael T."/>
            <person name="McCombie W.R."/>
            <person name="Yang B."/>
            <person name="Zhang G."/>
            <person name="Yang H."/>
            <person name="Wang J."/>
            <person name="Spillane C."/>
            <person name="Cook D.R."/>
            <person name="May G.D."/>
            <person name="Xu X."/>
            <person name="Jackson S.A."/>
        </authorList>
    </citation>
    <scope>NUCLEOTIDE SEQUENCE [LARGE SCALE GENOMIC DNA]</scope>
</reference>